<keyword evidence="7" id="KW-0677">Repeat</keyword>
<feature type="chain" id="PRO_5001644809" evidence="13">
    <location>
        <begin position="26"/>
        <end position="271"/>
    </location>
</feature>
<keyword evidence="15" id="KW-1185">Reference proteome</keyword>
<evidence type="ECO:0000256" key="5">
    <source>
        <dbReference type="ARBA" id="ARBA00022692"/>
    </source>
</evidence>
<evidence type="ECO:0000256" key="13">
    <source>
        <dbReference type="SAM" id="SignalP"/>
    </source>
</evidence>
<keyword evidence="6 13" id="KW-0732">Signal</keyword>
<evidence type="ECO:0000256" key="7">
    <source>
        <dbReference type="ARBA" id="ARBA00022737"/>
    </source>
</evidence>
<reference evidence="14 15" key="1">
    <citation type="journal article" date="2014" name="Nat. Commun.">
        <title>Molecular traces of alternative social organization in a termite genome.</title>
        <authorList>
            <person name="Terrapon N."/>
            <person name="Li C."/>
            <person name="Robertson H.M."/>
            <person name="Ji L."/>
            <person name="Meng X."/>
            <person name="Booth W."/>
            <person name="Chen Z."/>
            <person name="Childers C.P."/>
            <person name="Glastad K.M."/>
            <person name="Gokhale K."/>
            <person name="Gowin J."/>
            <person name="Gronenberg W."/>
            <person name="Hermansen R.A."/>
            <person name="Hu H."/>
            <person name="Hunt B.G."/>
            <person name="Huylmans A.K."/>
            <person name="Khalil S.M."/>
            <person name="Mitchell R.D."/>
            <person name="Munoz-Torres M.C."/>
            <person name="Mustard J.A."/>
            <person name="Pan H."/>
            <person name="Reese J.T."/>
            <person name="Scharf M.E."/>
            <person name="Sun F."/>
            <person name="Vogel H."/>
            <person name="Xiao J."/>
            <person name="Yang W."/>
            <person name="Yang Z."/>
            <person name="Yang Z."/>
            <person name="Zhou J."/>
            <person name="Zhu J."/>
            <person name="Brent C.S."/>
            <person name="Elsik C.G."/>
            <person name="Goodisman M.A."/>
            <person name="Liberles D.A."/>
            <person name="Roe R.M."/>
            <person name="Vargo E.L."/>
            <person name="Vilcinskas A."/>
            <person name="Wang J."/>
            <person name="Bornberg-Bauer E."/>
            <person name="Korb J."/>
            <person name="Zhang G."/>
            <person name="Liebig J."/>
        </authorList>
    </citation>
    <scope>NUCLEOTIDE SEQUENCE [LARGE SCALE GENOMIC DNA]</scope>
    <source>
        <tissue evidence="14">Whole organism</tissue>
    </source>
</reference>
<sequence>MYSSSNVVFLLNILVLIFLVKAVISVKGHCPARCVCSTIEGSCVELSLTKFPEERFPGSLMKLDISRNLISELGEYTIRYWMIVSLRKLNLSNNAINRINEQSLMGQSGLKELDLSGNEITTIPPKTFVYPPHLQWLSLANNGELEMPEDAPLLESSSLKVLHLEHCNIDRISVINLQKVMELEELYISHNRIEVIATENEGETSALKNLKVLDVSHNQLQELPPEILALLSLETLVLRKNKLKVLGEMKYSGEFCEKDLYAETHIKTVSS</sequence>
<keyword evidence="10" id="KW-0472">Membrane</keyword>
<evidence type="ECO:0000256" key="9">
    <source>
        <dbReference type="ARBA" id="ARBA00023065"/>
    </source>
</evidence>
<evidence type="ECO:0000256" key="3">
    <source>
        <dbReference type="ARBA" id="ARBA00022475"/>
    </source>
</evidence>
<evidence type="ECO:0000256" key="8">
    <source>
        <dbReference type="ARBA" id="ARBA00022989"/>
    </source>
</evidence>
<evidence type="ECO:0000313" key="14">
    <source>
        <dbReference type="EMBL" id="KDR19454.1"/>
    </source>
</evidence>
<evidence type="ECO:0000256" key="12">
    <source>
        <dbReference type="ARBA" id="ARBA00023303"/>
    </source>
</evidence>
<dbReference type="Pfam" id="PF13855">
    <property type="entry name" value="LRR_8"/>
    <property type="match status" value="1"/>
</dbReference>
<organism evidence="14 15">
    <name type="scientific">Zootermopsis nevadensis</name>
    <name type="common">Dampwood termite</name>
    <dbReference type="NCBI Taxonomy" id="136037"/>
    <lineage>
        <taxon>Eukaryota</taxon>
        <taxon>Metazoa</taxon>
        <taxon>Ecdysozoa</taxon>
        <taxon>Arthropoda</taxon>
        <taxon>Hexapoda</taxon>
        <taxon>Insecta</taxon>
        <taxon>Pterygota</taxon>
        <taxon>Neoptera</taxon>
        <taxon>Polyneoptera</taxon>
        <taxon>Dictyoptera</taxon>
        <taxon>Blattodea</taxon>
        <taxon>Blattoidea</taxon>
        <taxon>Termitoidae</taxon>
        <taxon>Termopsidae</taxon>
        <taxon>Zootermopsis</taxon>
    </lineage>
</organism>
<dbReference type="InterPro" id="IPR051432">
    <property type="entry name" value="KCNMA1_auxiliary"/>
</dbReference>
<proteinExistence type="predicted"/>
<dbReference type="PRINTS" id="PR00019">
    <property type="entry name" value="LEURICHRPT"/>
</dbReference>
<evidence type="ECO:0000256" key="2">
    <source>
        <dbReference type="ARBA" id="ARBA00022448"/>
    </source>
</evidence>
<keyword evidence="5" id="KW-0812">Transmembrane</keyword>
<comment type="subcellular location">
    <subcellularLocation>
        <location evidence="1">Cell membrane</location>
        <topology evidence="1">Single-pass membrane protein</topology>
    </subcellularLocation>
</comment>
<dbReference type="GO" id="GO:0034220">
    <property type="term" value="P:monoatomic ion transmembrane transport"/>
    <property type="evidence" value="ECO:0007669"/>
    <property type="project" value="UniProtKB-KW"/>
</dbReference>
<keyword evidence="9" id="KW-0406">Ion transport</keyword>
<dbReference type="eggNOG" id="KOG0619">
    <property type="taxonomic scope" value="Eukaryota"/>
</dbReference>
<keyword evidence="8" id="KW-1133">Transmembrane helix</keyword>
<keyword evidence="11" id="KW-1015">Disulfide bond</keyword>
<dbReference type="EMBL" id="KK852651">
    <property type="protein sequence ID" value="KDR19454.1"/>
    <property type="molecule type" value="Genomic_DNA"/>
</dbReference>
<dbReference type="STRING" id="136037.A0A067R7S4"/>
<dbReference type="InterPro" id="IPR001611">
    <property type="entry name" value="Leu-rich_rpt"/>
</dbReference>
<dbReference type="SMART" id="SM00369">
    <property type="entry name" value="LRR_TYP"/>
    <property type="match status" value="5"/>
</dbReference>
<dbReference type="InterPro" id="IPR025875">
    <property type="entry name" value="Leu-rich_rpt_4"/>
</dbReference>
<evidence type="ECO:0000256" key="1">
    <source>
        <dbReference type="ARBA" id="ARBA00004162"/>
    </source>
</evidence>
<keyword evidence="14" id="KW-0675">Receptor</keyword>
<name>A0A067R7S4_ZOONE</name>
<dbReference type="OrthoDB" id="2013775at2759"/>
<dbReference type="InterPro" id="IPR032675">
    <property type="entry name" value="LRR_dom_sf"/>
</dbReference>
<evidence type="ECO:0000256" key="6">
    <source>
        <dbReference type="ARBA" id="ARBA00022729"/>
    </source>
</evidence>
<dbReference type="InterPro" id="IPR003591">
    <property type="entry name" value="Leu-rich_rpt_typical-subtyp"/>
</dbReference>
<dbReference type="GO" id="GO:0005886">
    <property type="term" value="C:plasma membrane"/>
    <property type="evidence" value="ECO:0007669"/>
    <property type="project" value="UniProtKB-SubCell"/>
</dbReference>
<dbReference type="OMA" id="MNIVIGY"/>
<dbReference type="SUPFAM" id="SSF52058">
    <property type="entry name" value="L domain-like"/>
    <property type="match status" value="1"/>
</dbReference>
<gene>
    <name evidence="14" type="ORF">L798_06228</name>
</gene>
<dbReference type="AlphaFoldDB" id="A0A067R7S4"/>
<protein>
    <submittedName>
        <fullName evidence="14">Leucine-rich repeat-containing G-protein coupled receptor 6</fullName>
    </submittedName>
</protein>
<keyword evidence="4" id="KW-0433">Leucine-rich repeat</keyword>
<keyword evidence="12" id="KW-0407">Ion channel</keyword>
<dbReference type="InParanoid" id="A0A067R7S4"/>
<keyword evidence="2" id="KW-0813">Transport</keyword>
<keyword evidence="3" id="KW-1003">Cell membrane</keyword>
<feature type="signal peptide" evidence="13">
    <location>
        <begin position="1"/>
        <end position="25"/>
    </location>
</feature>
<dbReference type="Pfam" id="PF12799">
    <property type="entry name" value="LRR_4"/>
    <property type="match status" value="1"/>
</dbReference>
<dbReference type="SMART" id="SM00364">
    <property type="entry name" value="LRR_BAC"/>
    <property type="match status" value="4"/>
</dbReference>
<evidence type="ECO:0000313" key="15">
    <source>
        <dbReference type="Proteomes" id="UP000027135"/>
    </source>
</evidence>
<evidence type="ECO:0000256" key="10">
    <source>
        <dbReference type="ARBA" id="ARBA00023136"/>
    </source>
</evidence>
<evidence type="ECO:0000256" key="11">
    <source>
        <dbReference type="ARBA" id="ARBA00023157"/>
    </source>
</evidence>
<evidence type="ECO:0000256" key="4">
    <source>
        <dbReference type="ARBA" id="ARBA00022614"/>
    </source>
</evidence>
<dbReference type="PROSITE" id="PS51450">
    <property type="entry name" value="LRR"/>
    <property type="match status" value="3"/>
</dbReference>
<dbReference type="PANTHER" id="PTHR46473">
    <property type="entry name" value="GH08155P"/>
    <property type="match status" value="1"/>
</dbReference>
<dbReference type="PANTHER" id="PTHR46473:SF10">
    <property type="entry name" value="LD45603P-RELATED"/>
    <property type="match status" value="1"/>
</dbReference>
<dbReference type="Proteomes" id="UP000027135">
    <property type="component" value="Unassembled WGS sequence"/>
</dbReference>
<dbReference type="Gene3D" id="3.80.10.10">
    <property type="entry name" value="Ribonuclease Inhibitor"/>
    <property type="match status" value="2"/>
</dbReference>
<accession>A0A067R7S4</accession>